<evidence type="ECO:0000256" key="1">
    <source>
        <dbReference type="ARBA" id="ARBA00005495"/>
    </source>
</evidence>
<dbReference type="VEuPathDB" id="FungiDB:EMCG_07020"/>
<dbReference type="Pfam" id="PF04828">
    <property type="entry name" value="GFA"/>
    <property type="match status" value="1"/>
</dbReference>
<dbReference type="PROSITE" id="PS51891">
    <property type="entry name" value="CENP_V_GFA"/>
    <property type="match status" value="1"/>
</dbReference>
<dbReference type="InterPro" id="IPR052355">
    <property type="entry name" value="CENP-V-like"/>
</dbReference>
<keyword evidence="2" id="KW-0479">Metal-binding</keyword>
<evidence type="ECO:0000313" key="5">
    <source>
        <dbReference type="EMBL" id="KKZ67301.1"/>
    </source>
</evidence>
<protein>
    <recommendedName>
        <fullName evidence="4">CENP-V/GFA domain-containing protein</fullName>
    </recommendedName>
</protein>
<dbReference type="Gene3D" id="2.170.150.70">
    <property type="match status" value="1"/>
</dbReference>
<dbReference type="PANTHER" id="PTHR28620">
    <property type="entry name" value="CENTROMERE PROTEIN V"/>
    <property type="match status" value="1"/>
</dbReference>
<sequence length="149" mass="16814">MTTETPPALSKKLYTGSCHCGFVKYTLNVDINKANPSRCNCSICLRKGTISVRAEKREDITLLSPASMDELTEYTFGRKMAHHYFCKTCGVPCFTFGSYGDVQFWAINGLTIDTDQGIEWSTTRLQYWDGENDGWSKGSRSEPYPHGSW</sequence>
<dbReference type="PANTHER" id="PTHR28620:SF1">
    <property type="entry name" value="CENP-V_GFA DOMAIN-CONTAINING PROTEIN"/>
    <property type="match status" value="1"/>
</dbReference>
<dbReference type="InterPro" id="IPR011057">
    <property type="entry name" value="Mss4-like_sf"/>
</dbReference>
<comment type="similarity">
    <text evidence="1">Belongs to the Gfa family.</text>
</comment>
<dbReference type="OrthoDB" id="2993351at2759"/>
<proteinExistence type="inferred from homology"/>
<dbReference type="AlphaFoldDB" id="A0A0G2JBD7"/>
<name>A0A0G2JBD7_9EURO</name>
<reference evidence="6" key="1">
    <citation type="journal article" date="2015" name="PLoS Genet.">
        <title>The dynamic genome and transcriptome of the human fungal pathogen Blastomyces and close relative Emmonsia.</title>
        <authorList>
            <person name="Munoz J.F."/>
            <person name="Gauthier G.M."/>
            <person name="Desjardins C.A."/>
            <person name="Gallo J.E."/>
            <person name="Holder J."/>
            <person name="Sullivan T.D."/>
            <person name="Marty A.J."/>
            <person name="Carmen J.C."/>
            <person name="Chen Z."/>
            <person name="Ding L."/>
            <person name="Gujja S."/>
            <person name="Magrini V."/>
            <person name="Misas E."/>
            <person name="Mitreva M."/>
            <person name="Priest M."/>
            <person name="Saif S."/>
            <person name="Whiston E.A."/>
            <person name="Young S."/>
            <person name="Zeng Q."/>
            <person name="Goldman W.E."/>
            <person name="Mardis E.R."/>
            <person name="Taylor J.W."/>
            <person name="McEwen J.G."/>
            <person name="Clay O.K."/>
            <person name="Klein B.S."/>
            <person name="Cuomo C.A."/>
        </authorList>
    </citation>
    <scope>NUCLEOTIDE SEQUENCE [LARGE SCALE GENOMIC DNA]</scope>
    <source>
        <strain evidence="6">UAMH 3008</strain>
    </source>
</reference>
<comment type="caution">
    <text evidence="5">The sequence shown here is derived from an EMBL/GenBank/DDBJ whole genome shotgun (WGS) entry which is preliminary data.</text>
</comment>
<organism evidence="5 6">
    <name type="scientific">[Emmonsia] crescens</name>
    <dbReference type="NCBI Taxonomy" id="73230"/>
    <lineage>
        <taxon>Eukaryota</taxon>
        <taxon>Fungi</taxon>
        <taxon>Dikarya</taxon>
        <taxon>Ascomycota</taxon>
        <taxon>Pezizomycotina</taxon>
        <taxon>Eurotiomycetes</taxon>
        <taxon>Eurotiomycetidae</taxon>
        <taxon>Onygenales</taxon>
        <taxon>Ajellomycetaceae</taxon>
        <taxon>Emergomyces</taxon>
    </lineage>
</organism>
<evidence type="ECO:0000256" key="3">
    <source>
        <dbReference type="ARBA" id="ARBA00022833"/>
    </source>
</evidence>
<dbReference type="SUPFAM" id="SSF51316">
    <property type="entry name" value="Mss4-like"/>
    <property type="match status" value="1"/>
</dbReference>
<evidence type="ECO:0000259" key="4">
    <source>
        <dbReference type="PROSITE" id="PS51891"/>
    </source>
</evidence>
<evidence type="ECO:0000256" key="2">
    <source>
        <dbReference type="ARBA" id="ARBA00022723"/>
    </source>
</evidence>
<dbReference type="GO" id="GO:0016846">
    <property type="term" value="F:carbon-sulfur lyase activity"/>
    <property type="evidence" value="ECO:0007669"/>
    <property type="project" value="InterPro"/>
</dbReference>
<evidence type="ECO:0000313" key="6">
    <source>
        <dbReference type="Proteomes" id="UP000034164"/>
    </source>
</evidence>
<dbReference type="EMBL" id="LCZI01000290">
    <property type="protein sequence ID" value="KKZ67301.1"/>
    <property type="molecule type" value="Genomic_DNA"/>
</dbReference>
<accession>A0A0G2JBD7</accession>
<feature type="domain" description="CENP-V/GFA" evidence="4">
    <location>
        <begin position="14"/>
        <end position="129"/>
    </location>
</feature>
<dbReference type="GO" id="GO:0046872">
    <property type="term" value="F:metal ion binding"/>
    <property type="evidence" value="ECO:0007669"/>
    <property type="project" value="UniProtKB-KW"/>
</dbReference>
<gene>
    <name evidence="5" type="ORF">EMCG_07020</name>
</gene>
<dbReference type="Proteomes" id="UP000034164">
    <property type="component" value="Unassembled WGS sequence"/>
</dbReference>
<dbReference type="InterPro" id="IPR006913">
    <property type="entry name" value="CENP-V/GFA"/>
</dbReference>
<keyword evidence="3" id="KW-0862">Zinc</keyword>